<sequence>MNWYPTVYLSSSRSRRSNFLLEQRCVYGRDLWSSLRLHTRDVNVSTPNRCVIQGILEPFKVRVISKGEALPYYSCKPLQKALHGALRDLDPFRLIGRPLSPTDFIDLKKKSTREDNWFSIDYSAATDGLSWLYSGQIFQRVISKLPFEEQMMAMKVLGPHDLYYPVRPEGEKDFDVSHPVFKGTQTNGQLMGSVLSFPILCLANLGVYLLVTESVQKGWTDRERLAHVLVNGDDMVYAAHPDLWSRHVEVAGKVGLEMSVGKAYVHPVYANVNSTSVHYDLRKEGGTPWQIDYLNAGLFYGQHKVQEAGSHRISLLLGDEERAPNSRWENTGIREKTLRRMLKESDVDISKEGTSLTSTINWILQGSLPGRQKNLLSQFLTLHKEELRQEQAALVKKNGKDYVFSRNLFLPESLGGMGVVPPAGFNFQLKPIQKKVALSMIRKNLIPSTSQLPLPGFPVEKLDLMVNVPWSRTVAVREVFTTTSLDSLPSKMLRAFGNLLYGSCRSTFRI</sequence>
<evidence type="ECO:0000313" key="3">
    <source>
        <dbReference type="EMBL" id="APG77202.1"/>
    </source>
</evidence>
<organism evidence="3">
    <name type="scientific">Hubei narna-like virus 8</name>
    <dbReference type="NCBI Taxonomy" id="1922961"/>
    <lineage>
        <taxon>Viruses</taxon>
        <taxon>Riboviria</taxon>
    </lineage>
</organism>
<dbReference type="InterPro" id="IPR043502">
    <property type="entry name" value="DNA/RNA_pol_sf"/>
</dbReference>
<name>A0A1L3KIM4_9VIRU</name>
<proteinExistence type="predicted"/>
<evidence type="ECO:0000256" key="1">
    <source>
        <dbReference type="ARBA" id="ARBA00022679"/>
    </source>
</evidence>
<reference evidence="3" key="1">
    <citation type="journal article" date="2016" name="Nature">
        <title>Redefining the invertebrate RNA virosphere.</title>
        <authorList>
            <person name="Shi M."/>
            <person name="Lin X.D."/>
            <person name="Tian J.H."/>
            <person name="Chen L.J."/>
            <person name="Chen X."/>
            <person name="Li C.X."/>
            <person name="Qin X.C."/>
            <person name="Li J."/>
            <person name="Cao J.P."/>
            <person name="Eden J.S."/>
            <person name="Buchmann J."/>
            <person name="Wang W."/>
            <person name="Xu J."/>
            <person name="Holmes E.C."/>
            <person name="Zhang Y.Z."/>
        </authorList>
    </citation>
    <scope>NUCLEOTIDE SEQUENCE</scope>
    <source>
        <strain evidence="3">WGML132164</strain>
    </source>
</reference>
<accession>A0A1L3KIM4</accession>
<evidence type="ECO:0000256" key="2">
    <source>
        <dbReference type="ARBA" id="ARBA00022695"/>
    </source>
</evidence>
<keyword evidence="1" id="KW-0808">Transferase</keyword>
<protein>
    <submittedName>
        <fullName evidence="3">RNA-dependent RNA polymerase</fullName>
    </submittedName>
</protein>
<keyword evidence="2" id="KW-0548">Nucleotidyltransferase</keyword>
<keyword evidence="3" id="KW-0696">RNA-directed RNA polymerase</keyword>
<dbReference type="SUPFAM" id="SSF56672">
    <property type="entry name" value="DNA/RNA polymerases"/>
    <property type="match status" value="1"/>
</dbReference>
<dbReference type="GO" id="GO:0003968">
    <property type="term" value="F:RNA-directed RNA polymerase activity"/>
    <property type="evidence" value="ECO:0007669"/>
    <property type="project" value="UniProtKB-KW"/>
</dbReference>
<dbReference type="EMBL" id="KX883576">
    <property type="protein sequence ID" value="APG77202.1"/>
    <property type="molecule type" value="Genomic_RNA"/>
</dbReference>